<dbReference type="Proteomes" id="UP000436047">
    <property type="component" value="Unassembled WGS sequence"/>
</dbReference>
<evidence type="ECO:0000313" key="2">
    <source>
        <dbReference type="EMBL" id="MSS90453.1"/>
    </source>
</evidence>
<organism evidence="2 3">
    <name type="scientific">Eisenbergiella porci</name>
    <dbReference type="NCBI Taxonomy" id="2652274"/>
    <lineage>
        <taxon>Bacteria</taxon>
        <taxon>Bacillati</taxon>
        <taxon>Bacillota</taxon>
        <taxon>Clostridia</taxon>
        <taxon>Lachnospirales</taxon>
        <taxon>Lachnospiraceae</taxon>
        <taxon>Eisenbergiella</taxon>
    </lineage>
</organism>
<dbReference type="GO" id="GO:0042262">
    <property type="term" value="P:DNA protection"/>
    <property type="evidence" value="ECO:0007669"/>
    <property type="project" value="InterPro"/>
</dbReference>
<reference evidence="2 3" key="1">
    <citation type="submission" date="2019-08" db="EMBL/GenBank/DDBJ databases">
        <title>In-depth cultivation of the pig gut microbiome towards novel bacterial diversity and tailored functional studies.</title>
        <authorList>
            <person name="Wylensek D."/>
            <person name="Hitch T.C.A."/>
            <person name="Clavel T."/>
        </authorList>
    </citation>
    <scope>NUCLEOTIDE SEQUENCE [LARGE SCALE GENOMIC DNA]</scope>
    <source>
        <strain evidence="2 3">WCA-389-WT-23B</strain>
    </source>
</reference>
<dbReference type="GO" id="GO:0003690">
    <property type="term" value="F:double-stranded DNA binding"/>
    <property type="evidence" value="ECO:0007669"/>
    <property type="project" value="InterPro"/>
</dbReference>
<comment type="caution">
    <text evidence="2">The sequence shown here is derived from an EMBL/GenBank/DDBJ whole genome shotgun (WGS) entry which is preliminary data.</text>
</comment>
<evidence type="ECO:0000313" key="3">
    <source>
        <dbReference type="Proteomes" id="UP000436047"/>
    </source>
</evidence>
<dbReference type="InterPro" id="IPR009951">
    <property type="entry name" value="Host-nuc_inhib_Gam"/>
</dbReference>
<name>A0A6N7WIB4_9FIRM</name>
<keyword evidence="1" id="KW-0175">Coiled coil</keyword>
<evidence type="ECO:0000256" key="1">
    <source>
        <dbReference type="SAM" id="Coils"/>
    </source>
</evidence>
<protein>
    <submittedName>
        <fullName evidence="2">Uncharacterized protein</fullName>
    </submittedName>
</protein>
<dbReference type="AlphaFoldDB" id="A0A6N7WIB4"/>
<keyword evidence="3" id="KW-1185">Reference proteome</keyword>
<gene>
    <name evidence="2" type="ORF">FYJ45_19865</name>
</gene>
<accession>A0A6N7WIB4</accession>
<sequence length="198" mass="22574">MNIIATEETLTEALESIDYSTGYVEGSDQDQAEGGRPCFTIDNDEVADWAIRKIAEERSDYERLKELAETQIAKIQEKIEAEKTRAERRTAFLTSCLAQYFGTVEHKKTKTQETYKLLSGTLVLKKGGVTQKYDKDELLDYLAAEGMDDYIKTTQEPKWGEFKKLLTFQDGNAILTDTGEMVECIRVEEKPDTFDIKL</sequence>
<dbReference type="SUPFAM" id="SSF161266">
    <property type="entry name" value="Gam-like"/>
    <property type="match status" value="1"/>
</dbReference>
<proteinExistence type="predicted"/>
<dbReference type="EMBL" id="VUMI01000038">
    <property type="protein sequence ID" value="MSS90453.1"/>
    <property type="molecule type" value="Genomic_DNA"/>
</dbReference>
<feature type="coiled-coil region" evidence="1">
    <location>
        <begin position="51"/>
        <end position="85"/>
    </location>
</feature>
<dbReference type="Pfam" id="PF07352">
    <property type="entry name" value="Phage_Mu_Gam"/>
    <property type="match status" value="1"/>
</dbReference>